<evidence type="ECO:0000313" key="11">
    <source>
        <dbReference type="Proteomes" id="UP000298642"/>
    </source>
</evidence>
<dbReference type="InterPro" id="IPR003439">
    <property type="entry name" value="ABC_transporter-like_ATP-bd"/>
</dbReference>
<keyword evidence="2" id="KW-0813">Transport</keyword>
<dbReference type="GO" id="GO:0016887">
    <property type="term" value="F:ATP hydrolysis activity"/>
    <property type="evidence" value="ECO:0007669"/>
    <property type="project" value="InterPro"/>
</dbReference>
<dbReference type="PANTHER" id="PTHR43790:SF4">
    <property type="entry name" value="GUANOSINE IMPORT ATP-BINDING PROTEIN NUPO"/>
    <property type="match status" value="1"/>
</dbReference>
<proteinExistence type="predicted"/>
<evidence type="ECO:0000256" key="5">
    <source>
        <dbReference type="ARBA" id="ARBA00022741"/>
    </source>
</evidence>
<evidence type="ECO:0000313" key="10">
    <source>
        <dbReference type="EMBL" id="QCI60572.1"/>
    </source>
</evidence>
<dbReference type="CDD" id="cd03215">
    <property type="entry name" value="ABC_Carb_Monos_II"/>
    <property type="match status" value="1"/>
</dbReference>
<dbReference type="KEGG" id="obj:EIO64_16320"/>
<keyword evidence="3" id="KW-1003">Cell membrane</keyword>
<dbReference type="InterPro" id="IPR003593">
    <property type="entry name" value="AAA+_ATPase"/>
</dbReference>
<dbReference type="SMART" id="SM00382">
    <property type="entry name" value="AAA"/>
    <property type="match status" value="2"/>
</dbReference>
<dbReference type="Pfam" id="PF00005">
    <property type="entry name" value="ABC_tran"/>
    <property type="match status" value="2"/>
</dbReference>
<keyword evidence="4" id="KW-0677">Repeat</keyword>
<keyword evidence="11" id="KW-1185">Reference proteome</keyword>
<organism evidence="10 11">
    <name type="scientific">Dysosmobacter welbionis</name>
    <dbReference type="NCBI Taxonomy" id="2093857"/>
    <lineage>
        <taxon>Bacteria</taxon>
        <taxon>Bacillati</taxon>
        <taxon>Bacillota</taxon>
        <taxon>Clostridia</taxon>
        <taxon>Eubacteriales</taxon>
        <taxon>Oscillospiraceae</taxon>
        <taxon>Dysosmobacter</taxon>
    </lineage>
</organism>
<dbReference type="FunFam" id="3.40.50.300:FF:000127">
    <property type="entry name" value="Ribose import ATP-binding protein RbsA"/>
    <property type="match status" value="1"/>
</dbReference>
<evidence type="ECO:0000256" key="6">
    <source>
        <dbReference type="ARBA" id="ARBA00022840"/>
    </source>
</evidence>
<evidence type="ECO:0000256" key="8">
    <source>
        <dbReference type="ARBA" id="ARBA00023136"/>
    </source>
</evidence>
<dbReference type="PANTHER" id="PTHR43790">
    <property type="entry name" value="CARBOHYDRATE TRANSPORT ATP-BINDING PROTEIN MG119-RELATED"/>
    <property type="match status" value="1"/>
</dbReference>
<protein>
    <submittedName>
        <fullName evidence="10">ABC transporter ATP-binding protein</fullName>
    </submittedName>
</protein>
<feature type="domain" description="ABC transporter" evidence="9">
    <location>
        <begin position="260"/>
        <end position="522"/>
    </location>
</feature>
<evidence type="ECO:0000256" key="7">
    <source>
        <dbReference type="ARBA" id="ARBA00022967"/>
    </source>
</evidence>
<dbReference type="CDD" id="cd03216">
    <property type="entry name" value="ABC_Carb_Monos_I"/>
    <property type="match status" value="1"/>
</dbReference>
<keyword evidence="5" id="KW-0547">Nucleotide-binding</keyword>
<dbReference type="Proteomes" id="UP000298642">
    <property type="component" value="Chromosome"/>
</dbReference>
<keyword evidence="6 10" id="KW-0067">ATP-binding</keyword>
<sequence length="528" mass="57644">MICLEHTTAIELRHITKRFGKVVANDDISLEIRRGEILSLLGENGSGKTTLMNMLAGIYFPDEGKILVNGEPTTIASPKDAFACGIGMIHQHFKLVDVFSAAENIVLGLDGERKLDLKAASAKILEISEKYGFSIDPNKKIYDMSVSEKQTVEIIKVLYRGADILILDEPTAVLTPQETDRLFDVMRNMKADGKALVIITHKLHEVMDVSDRVAVLRKGRYIGDVATCDTSPQKLTDMMVGHAVTLNIDRPLVEDRNLRLEVKDLTVLTPDSIKALDHVSFDAYGGEILGIAGISGSGQKELLEAIAGLRVTQPGSHVIYHPPAPDEPIAGQHVPVDKGGEELLGKNPRQIHDIGVSMAFVPEDRLGMGLVGSMGMADNMMLKTYRSGRGPLLDRKPPRQLAERVKEELDVLTPSINTPVRRLSGGNVQKVLVGREIAQNPSVLMTAYAVRGLDINTSYTIYNLLTAQKLKGVAVIYVGEDLDVLLELCDRILVLCGGQVSGIVDGRTTTKEEVGLLMTRFVKEAKEA</sequence>
<keyword evidence="8" id="KW-0472">Membrane</keyword>
<name>A0A4D7B2F1_9FIRM</name>
<evidence type="ECO:0000256" key="3">
    <source>
        <dbReference type="ARBA" id="ARBA00022475"/>
    </source>
</evidence>
<dbReference type="AlphaFoldDB" id="A0A4D7B2F1"/>
<keyword evidence="7" id="KW-1278">Translocase</keyword>
<dbReference type="SUPFAM" id="SSF52540">
    <property type="entry name" value="P-loop containing nucleoside triphosphate hydrolases"/>
    <property type="match status" value="2"/>
</dbReference>
<evidence type="ECO:0000256" key="1">
    <source>
        <dbReference type="ARBA" id="ARBA00004202"/>
    </source>
</evidence>
<feature type="domain" description="ABC transporter" evidence="9">
    <location>
        <begin position="10"/>
        <end position="243"/>
    </location>
</feature>
<dbReference type="PROSITE" id="PS50893">
    <property type="entry name" value="ABC_TRANSPORTER_2"/>
    <property type="match status" value="2"/>
</dbReference>
<dbReference type="GO" id="GO:0005524">
    <property type="term" value="F:ATP binding"/>
    <property type="evidence" value="ECO:0007669"/>
    <property type="project" value="UniProtKB-KW"/>
</dbReference>
<evidence type="ECO:0000256" key="2">
    <source>
        <dbReference type="ARBA" id="ARBA00022448"/>
    </source>
</evidence>
<gene>
    <name evidence="10" type="ORF">EIO64_16320</name>
</gene>
<dbReference type="InterPro" id="IPR027417">
    <property type="entry name" value="P-loop_NTPase"/>
</dbReference>
<reference evidence="11" key="1">
    <citation type="submission" date="2018-12" db="EMBL/GenBank/DDBJ databases">
        <title>Dusodibacter welbiota gen. nov., sp. nov., isolated from human faeces and emended description of the Oscillibacter genus.</title>
        <authorList>
            <person name="Le Roy T."/>
            <person name="Van der Smissen P."/>
            <person name="Delzenne N."/>
            <person name="Muccioli G."/>
            <person name="Collet J.F."/>
            <person name="Cani P.D."/>
        </authorList>
    </citation>
    <scope>NUCLEOTIDE SEQUENCE [LARGE SCALE GENOMIC DNA]</scope>
    <source>
        <strain evidence="11">J115</strain>
    </source>
</reference>
<dbReference type="InterPro" id="IPR050107">
    <property type="entry name" value="ABC_carbohydrate_import_ATPase"/>
</dbReference>
<evidence type="ECO:0000259" key="9">
    <source>
        <dbReference type="PROSITE" id="PS50893"/>
    </source>
</evidence>
<comment type="subcellular location">
    <subcellularLocation>
        <location evidence="1">Cell membrane</location>
        <topology evidence="1">Peripheral membrane protein</topology>
    </subcellularLocation>
</comment>
<dbReference type="EMBL" id="CP034413">
    <property type="protein sequence ID" value="QCI60572.1"/>
    <property type="molecule type" value="Genomic_DNA"/>
</dbReference>
<dbReference type="GO" id="GO:0005886">
    <property type="term" value="C:plasma membrane"/>
    <property type="evidence" value="ECO:0007669"/>
    <property type="project" value="UniProtKB-SubCell"/>
</dbReference>
<accession>A0A4D7B2F1</accession>
<dbReference type="Gene3D" id="3.40.50.300">
    <property type="entry name" value="P-loop containing nucleotide triphosphate hydrolases"/>
    <property type="match status" value="2"/>
</dbReference>
<evidence type="ECO:0000256" key="4">
    <source>
        <dbReference type="ARBA" id="ARBA00022737"/>
    </source>
</evidence>